<organism evidence="2 3">
    <name type="scientific">Pseudolycoriella hygida</name>
    <dbReference type="NCBI Taxonomy" id="35572"/>
    <lineage>
        <taxon>Eukaryota</taxon>
        <taxon>Metazoa</taxon>
        <taxon>Ecdysozoa</taxon>
        <taxon>Arthropoda</taxon>
        <taxon>Hexapoda</taxon>
        <taxon>Insecta</taxon>
        <taxon>Pterygota</taxon>
        <taxon>Neoptera</taxon>
        <taxon>Endopterygota</taxon>
        <taxon>Diptera</taxon>
        <taxon>Nematocera</taxon>
        <taxon>Sciaroidea</taxon>
        <taxon>Sciaridae</taxon>
        <taxon>Pseudolycoriella</taxon>
    </lineage>
</organism>
<dbReference type="Proteomes" id="UP001151699">
    <property type="component" value="Chromosome C"/>
</dbReference>
<name>A0A9Q0MN97_9DIPT</name>
<feature type="compositionally biased region" description="Basic and acidic residues" evidence="1">
    <location>
        <begin position="20"/>
        <end position="29"/>
    </location>
</feature>
<evidence type="ECO:0000256" key="1">
    <source>
        <dbReference type="SAM" id="MobiDB-lite"/>
    </source>
</evidence>
<dbReference type="AlphaFoldDB" id="A0A9Q0MN97"/>
<accession>A0A9Q0MN97</accession>
<feature type="region of interest" description="Disordered" evidence="1">
    <location>
        <begin position="1"/>
        <end position="30"/>
    </location>
</feature>
<keyword evidence="3" id="KW-1185">Reference proteome</keyword>
<dbReference type="EMBL" id="WJQU01000004">
    <property type="protein sequence ID" value="KAJ6634846.1"/>
    <property type="molecule type" value="Genomic_DNA"/>
</dbReference>
<evidence type="ECO:0000313" key="3">
    <source>
        <dbReference type="Proteomes" id="UP001151699"/>
    </source>
</evidence>
<reference evidence="2" key="1">
    <citation type="submission" date="2022-07" db="EMBL/GenBank/DDBJ databases">
        <authorList>
            <person name="Trinca V."/>
            <person name="Uliana J.V.C."/>
            <person name="Torres T.T."/>
            <person name="Ward R.J."/>
            <person name="Monesi N."/>
        </authorList>
    </citation>
    <scope>NUCLEOTIDE SEQUENCE</scope>
    <source>
        <strain evidence="2">HSMRA1968</strain>
        <tissue evidence="2">Whole embryos</tissue>
    </source>
</reference>
<protein>
    <submittedName>
        <fullName evidence="2">Uncharacterized protein</fullName>
    </submittedName>
</protein>
<proteinExistence type="predicted"/>
<comment type="caution">
    <text evidence="2">The sequence shown here is derived from an EMBL/GenBank/DDBJ whole genome shotgun (WGS) entry which is preliminary data.</text>
</comment>
<evidence type="ECO:0000313" key="2">
    <source>
        <dbReference type="EMBL" id="KAJ6634846.1"/>
    </source>
</evidence>
<gene>
    <name evidence="2" type="ORF">Bhyg_13426</name>
</gene>
<sequence length="106" mass="12509">MTSQSHKSNDMTKVMTRQKSSHDKSHDMTKVMTWQKKKPFEEHCFRVFEIIMPFHKTRIESQNERKKGGKTESYATIEMAVLVFGFPLVNVANNIDEELKTRTMRE</sequence>